<dbReference type="CDD" id="cd00067">
    <property type="entry name" value="GAL4"/>
    <property type="match status" value="1"/>
</dbReference>
<dbReference type="InterPro" id="IPR001138">
    <property type="entry name" value="Zn2Cys6_DnaBD"/>
</dbReference>
<feature type="compositionally biased region" description="Basic residues" evidence="3">
    <location>
        <begin position="89"/>
        <end position="99"/>
    </location>
</feature>
<dbReference type="GeneID" id="70183700"/>
<feature type="region of interest" description="Disordered" evidence="3">
    <location>
        <begin position="1"/>
        <end position="50"/>
    </location>
</feature>
<dbReference type="RefSeq" id="XP_046011230.1">
    <property type="nucleotide sequence ID" value="XM_046154154.1"/>
</dbReference>
<dbReference type="Proteomes" id="UP000756346">
    <property type="component" value="Unassembled WGS sequence"/>
</dbReference>
<feature type="compositionally biased region" description="Acidic residues" evidence="3">
    <location>
        <begin position="165"/>
        <end position="177"/>
    </location>
</feature>
<keyword evidence="2" id="KW-0539">Nucleus</keyword>
<dbReference type="PROSITE" id="PS00463">
    <property type="entry name" value="ZN2_CY6_FUNGAL_1"/>
    <property type="match status" value="1"/>
</dbReference>
<dbReference type="CDD" id="cd12148">
    <property type="entry name" value="fungal_TF_MHR"/>
    <property type="match status" value="1"/>
</dbReference>
<comment type="caution">
    <text evidence="5">The sequence shown here is derived from an EMBL/GenBank/DDBJ whole genome shotgun (WGS) entry which is preliminary data.</text>
</comment>
<evidence type="ECO:0000256" key="2">
    <source>
        <dbReference type="ARBA" id="ARBA00023242"/>
    </source>
</evidence>
<dbReference type="GO" id="GO:0000981">
    <property type="term" value="F:DNA-binding transcription factor activity, RNA polymerase II-specific"/>
    <property type="evidence" value="ECO:0007669"/>
    <property type="project" value="InterPro"/>
</dbReference>
<feature type="compositionally biased region" description="Low complexity" evidence="3">
    <location>
        <begin position="120"/>
        <end position="138"/>
    </location>
</feature>
<reference evidence="5" key="1">
    <citation type="journal article" date="2021" name="Nat. Commun.">
        <title>Genetic determinants of endophytism in the Arabidopsis root mycobiome.</title>
        <authorList>
            <person name="Mesny F."/>
            <person name="Miyauchi S."/>
            <person name="Thiergart T."/>
            <person name="Pickel B."/>
            <person name="Atanasova L."/>
            <person name="Karlsson M."/>
            <person name="Huettel B."/>
            <person name="Barry K.W."/>
            <person name="Haridas S."/>
            <person name="Chen C."/>
            <person name="Bauer D."/>
            <person name="Andreopoulos W."/>
            <person name="Pangilinan J."/>
            <person name="LaButti K."/>
            <person name="Riley R."/>
            <person name="Lipzen A."/>
            <person name="Clum A."/>
            <person name="Drula E."/>
            <person name="Henrissat B."/>
            <person name="Kohler A."/>
            <person name="Grigoriev I.V."/>
            <person name="Martin F.M."/>
            <person name="Hacquard S."/>
        </authorList>
    </citation>
    <scope>NUCLEOTIDE SEQUENCE</scope>
    <source>
        <strain evidence="5">MPI-CAGE-CH-0230</strain>
    </source>
</reference>
<organism evidence="5 6">
    <name type="scientific">Microdochium trichocladiopsis</name>
    <dbReference type="NCBI Taxonomy" id="1682393"/>
    <lineage>
        <taxon>Eukaryota</taxon>
        <taxon>Fungi</taxon>
        <taxon>Dikarya</taxon>
        <taxon>Ascomycota</taxon>
        <taxon>Pezizomycotina</taxon>
        <taxon>Sordariomycetes</taxon>
        <taxon>Xylariomycetidae</taxon>
        <taxon>Xylariales</taxon>
        <taxon>Microdochiaceae</taxon>
        <taxon>Microdochium</taxon>
    </lineage>
</organism>
<proteinExistence type="predicted"/>
<feature type="region of interest" description="Disordered" evidence="3">
    <location>
        <begin position="251"/>
        <end position="283"/>
    </location>
</feature>
<sequence length="923" mass="100963">MASPDDRLGARGPSAPAYALNSQVPRKRPGSWDNNPSTAGNQAAKKRAPRACVSCRGRKVRCDVVSGGVPCTNCRLDDVDCVLKASNRGKHNPARHQARSRLPSNATAPRASSPFATMNTDADTAASGTAPGSAPATAFRSGPGHGSVATGQPQGRRGSRPLAHDDEEAICDDDEDENNSRHDQQEAEQTRTTHDAQFQPNGTVHEARREQQPQPRPNQGAMTRSTPSAQPANPTTSDHLVALAFQGWTEQDTAEAQASSSRMDDVSAAANTPRTDQNRGDSRYHLPSYISPCPSHLDEHDLEFLARKDCLTIPDNQLRDELIRIYVFVVYPFMPAVDLVDFLEPITGSSEAGTVSLLLFQAIMFASVTFIDTQLLQSCGFESKRAARRVFFNRVKLLYGLDYEADRLTLVQSLLLMTHWYDSDSDDKHTWYWMGLALTTAHVEGLHRDLEEPQHMTKKGRLRRRIWWSCVIRDRLLGLGIRRPSRIREDEFSVERLRLDDFDISLPPPPAVARLLAAPSYTGIDPANRQRMATLCIDLSQLCITIGRILHSQYTIASTPGRGSNYLRRAIVRPRSSKEQAHSFAQCDADLQEWFRSLAPESRYVPGARDGGAAAAQVENSTIRLHKIMLYMTYLTALGALHRPQVFCSGLDGIDPARKADSRRKLTEAAVAITKLAFDLQSNGQMCYAPTSSVPAFLSAALIHLLNTRSSDEETRNISIGRFCQCLDALHQLQNMYAAADQAVQIINNVLENAGFMLPLLGIGNPMSKAGRSTMGDRLFAGGGANGVAARNSRPFSEMWPSRVATAYPSPAPAAENLDASQEEMIAAPIPGAGPTGDALRGQPSRRPSAGQNMNPSATPNLMSIWSAAGHMHSERDIPLPADLMAGVQLDLDAWYDVGDIVDPALMNFEMGPDFLDSQALPM</sequence>
<evidence type="ECO:0000256" key="1">
    <source>
        <dbReference type="ARBA" id="ARBA00022723"/>
    </source>
</evidence>
<evidence type="ECO:0000313" key="5">
    <source>
        <dbReference type="EMBL" id="KAH7028942.1"/>
    </source>
</evidence>
<dbReference type="SUPFAM" id="SSF57701">
    <property type="entry name" value="Zn2/Cys6 DNA-binding domain"/>
    <property type="match status" value="1"/>
</dbReference>
<feature type="compositionally biased region" description="Polar residues" evidence="3">
    <location>
        <begin position="220"/>
        <end position="235"/>
    </location>
</feature>
<dbReference type="Gene3D" id="4.10.240.10">
    <property type="entry name" value="Zn(2)-C6 fungal-type DNA-binding domain"/>
    <property type="match status" value="1"/>
</dbReference>
<gene>
    <name evidence="5" type="ORF">B0I36DRAFT_324765</name>
</gene>
<dbReference type="SMART" id="SM00906">
    <property type="entry name" value="Fungal_trans"/>
    <property type="match status" value="1"/>
</dbReference>
<dbReference type="GO" id="GO:0008270">
    <property type="term" value="F:zinc ion binding"/>
    <property type="evidence" value="ECO:0007669"/>
    <property type="project" value="InterPro"/>
</dbReference>
<dbReference type="Pfam" id="PF00172">
    <property type="entry name" value="Zn_clus"/>
    <property type="match status" value="1"/>
</dbReference>
<feature type="compositionally biased region" description="Polar residues" evidence="3">
    <location>
        <begin position="251"/>
        <end position="261"/>
    </location>
</feature>
<dbReference type="InterPro" id="IPR007219">
    <property type="entry name" value="XnlR_reg_dom"/>
</dbReference>
<dbReference type="InterPro" id="IPR052761">
    <property type="entry name" value="Fungal_Detox/Toxin_TFs"/>
</dbReference>
<dbReference type="SMART" id="SM00066">
    <property type="entry name" value="GAL4"/>
    <property type="match status" value="1"/>
</dbReference>
<feature type="domain" description="Zn(2)-C6 fungal-type" evidence="4">
    <location>
        <begin position="51"/>
        <end position="83"/>
    </location>
</feature>
<dbReference type="Pfam" id="PF04082">
    <property type="entry name" value="Fungal_trans"/>
    <property type="match status" value="1"/>
</dbReference>
<name>A0A9P8Y6F4_9PEZI</name>
<dbReference type="GO" id="GO:0006351">
    <property type="term" value="P:DNA-templated transcription"/>
    <property type="evidence" value="ECO:0007669"/>
    <property type="project" value="InterPro"/>
</dbReference>
<dbReference type="InterPro" id="IPR036864">
    <property type="entry name" value="Zn2-C6_fun-type_DNA-bd_sf"/>
</dbReference>
<feature type="compositionally biased region" description="Basic and acidic residues" evidence="3">
    <location>
        <begin position="178"/>
        <end position="194"/>
    </location>
</feature>
<feature type="compositionally biased region" description="Polar residues" evidence="3">
    <location>
        <begin position="32"/>
        <end position="41"/>
    </location>
</feature>
<feature type="region of interest" description="Disordered" evidence="3">
    <location>
        <begin position="830"/>
        <end position="858"/>
    </location>
</feature>
<keyword evidence="6" id="KW-1185">Reference proteome</keyword>
<evidence type="ECO:0000259" key="4">
    <source>
        <dbReference type="PROSITE" id="PS50048"/>
    </source>
</evidence>
<dbReference type="OrthoDB" id="4451586at2759"/>
<dbReference type="AlphaFoldDB" id="A0A9P8Y6F4"/>
<dbReference type="EMBL" id="JAGTJQ010000006">
    <property type="protein sequence ID" value="KAH7028942.1"/>
    <property type="molecule type" value="Genomic_DNA"/>
</dbReference>
<feature type="region of interest" description="Disordered" evidence="3">
    <location>
        <begin position="89"/>
        <end position="235"/>
    </location>
</feature>
<dbReference type="PROSITE" id="PS50048">
    <property type="entry name" value="ZN2_CY6_FUNGAL_2"/>
    <property type="match status" value="1"/>
</dbReference>
<protein>
    <submittedName>
        <fullName evidence="5">Fungal-specific transcription factor domain-containing protein</fullName>
    </submittedName>
</protein>
<accession>A0A9P8Y6F4</accession>
<evidence type="ECO:0000313" key="6">
    <source>
        <dbReference type="Proteomes" id="UP000756346"/>
    </source>
</evidence>
<dbReference type="GO" id="GO:0003677">
    <property type="term" value="F:DNA binding"/>
    <property type="evidence" value="ECO:0007669"/>
    <property type="project" value="InterPro"/>
</dbReference>
<keyword evidence="1" id="KW-0479">Metal-binding</keyword>
<dbReference type="PANTHER" id="PTHR47425:SF3">
    <property type="entry name" value="ZN(II)2CYS6 TRANSCRIPTION FACTOR (EUROFUNG)"/>
    <property type="match status" value="1"/>
</dbReference>
<evidence type="ECO:0000256" key="3">
    <source>
        <dbReference type="SAM" id="MobiDB-lite"/>
    </source>
</evidence>
<dbReference type="PANTHER" id="PTHR47425">
    <property type="entry name" value="FARB-RELATED"/>
    <property type="match status" value="1"/>
</dbReference>